<accession>A0A6B0YRZ0</accession>
<dbReference type="PANTHER" id="PTHR30389">
    <property type="entry name" value="FUMARATE HYDRATASE-RELATED"/>
    <property type="match status" value="1"/>
</dbReference>
<comment type="caution">
    <text evidence="8">The sequence shown here is derived from an EMBL/GenBank/DDBJ whole genome shotgun (WGS) entry which is preliminary data.</text>
</comment>
<dbReference type="InterPro" id="IPR004646">
    <property type="entry name" value="Fe-S_hydro-lyase_TtdA-typ_cat"/>
</dbReference>
<dbReference type="AlphaFoldDB" id="A0A6B0YRZ0"/>
<keyword evidence="2" id="KW-0004">4Fe-4S</keyword>
<evidence type="ECO:0000256" key="2">
    <source>
        <dbReference type="ARBA" id="ARBA00022485"/>
    </source>
</evidence>
<dbReference type="InterPro" id="IPR051208">
    <property type="entry name" value="Class-I_Fumarase/Tartrate_DH"/>
</dbReference>
<comment type="similarity">
    <text evidence="1">Belongs to the class-I fumarase family.</text>
</comment>
<sequence>MRTVDVRDVRQAVGDLLRHSAHSLPEDYLEAMRTAGRQERSPTGQEVIELLLENAAYAEAETIPTCQDTGMAILFVEVGQDVHFSGGEIHAALQDATRDAYADLRKSVVSDPLLRVNSGDNTPALIHWEIVGGDGLRISTLQKGFGAELMSRVQMFPPAIGEEGLQQFVIDTVEMAGPNACPPLIVGVGIGGSLDTVGVAAKKALLRPLGTASPEAHVAELESKLLDALNGLGIGPQGLGGVVTALAVHVELLATHIAALPIAVNLNCSAPRRATLEL</sequence>
<keyword evidence="4" id="KW-0408">Iron</keyword>
<name>A0A6B0YRZ0_9CHLR</name>
<evidence type="ECO:0000256" key="5">
    <source>
        <dbReference type="ARBA" id="ARBA00023014"/>
    </source>
</evidence>
<evidence type="ECO:0000256" key="3">
    <source>
        <dbReference type="ARBA" id="ARBA00022723"/>
    </source>
</evidence>
<evidence type="ECO:0000313" key="8">
    <source>
        <dbReference type="EMBL" id="MXY92779.1"/>
    </source>
</evidence>
<dbReference type="GO" id="GO:0051539">
    <property type="term" value="F:4 iron, 4 sulfur cluster binding"/>
    <property type="evidence" value="ECO:0007669"/>
    <property type="project" value="UniProtKB-KW"/>
</dbReference>
<reference evidence="8" key="1">
    <citation type="submission" date="2019-09" db="EMBL/GenBank/DDBJ databases">
        <title>Characterisation of the sponge microbiome using genome-centric metagenomics.</title>
        <authorList>
            <person name="Engelberts J.P."/>
            <person name="Robbins S.J."/>
            <person name="De Goeij J.M."/>
            <person name="Aranda M."/>
            <person name="Bell S.C."/>
            <person name="Webster N.S."/>
        </authorList>
    </citation>
    <scope>NUCLEOTIDE SEQUENCE</scope>
    <source>
        <strain evidence="8">SB0664_bin_27</strain>
    </source>
</reference>
<dbReference type="EMBL" id="VXRG01000041">
    <property type="protein sequence ID" value="MXY92779.1"/>
    <property type="molecule type" value="Genomic_DNA"/>
</dbReference>
<feature type="domain" description="Fe-S hydro-lyase tartrate dehydratase alpha-type catalytic" evidence="7">
    <location>
        <begin position="11"/>
        <end position="276"/>
    </location>
</feature>
<evidence type="ECO:0000256" key="1">
    <source>
        <dbReference type="ARBA" id="ARBA00008876"/>
    </source>
</evidence>
<dbReference type="PANTHER" id="PTHR30389:SF17">
    <property type="entry name" value="L(+)-TARTRATE DEHYDRATASE SUBUNIT ALPHA-RELATED"/>
    <property type="match status" value="1"/>
</dbReference>
<evidence type="ECO:0000259" key="7">
    <source>
        <dbReference type="Pfam" id="PF05681"/>
    </source>
</evidence>
<evidence type="ECO:0000256" key="6">
    <source>
        <dbReference type="ARBA" id="ARBA00023239"/>
    </source>
</evidence>
<dbReference type="Pfam" id="PF05681">
    <property type="entry name" value="Fumerase"/>
    <property type="match status" value="1"/>
</dbReference>
<dbReference type="NCBIfam" id="TIGR00722">
    <property type="entry name" value="ttdA_fumA_fumB"/>
    <property type="match status" value="1"/>
</dbReference>
<gene>
    <name evidence="8" type="ORF">F4Y42_04930</name>
</gene>
<dbReference type="GO" id="GO:0046872">
    <property type="term" value="F:metal ion binding"/>
    <property type="evidence" value="ECO:0007669"/>
    <property type="project" value="UniProtKB-KW"/>
</dbReference>
<organism evidence="8">
    <name type="scientific">Caldilineaceae bacterium SB0664_bin_27</name>
    <dbReference type="NCBI Taxonomy" id="2605260"/>
    <lineage>
        <taxon>Bacteria</taxon>
        <taxon>Bacillati</taxon>
        <taxon>Chloroflexota</taxon>
        <taxon>Caldilineae</taxon>
        <taxon>Caldilineales</taxon>
        <taxon>Caldilineaceae</taxon>
    </lineage>
</organism>
<dbReference type="NCBIfam" id="NF004885">
    <property type="entry name" value="PRK06246.1"/>
    <property type="match status" value="1"/>
</dbReference>
<dbReference type="GO" id="GO:0004333">
    <property type="term" value="F:fumarate hydratase activity"/>
    <property type="evidence" value="ECO:0007669"/>
    <property type="project" value="UniProtKB-EC"/>
</dbReference>
<keyword evidence="6 8" id="KW-0456">Lyase</keyword>
<keyword evidence="3" id="KW-0479">Metal-binding</keyword>
<protein>
    <submittedName>
        <fullName evidence="8">Fumarate hydratase</fullName>
        <ecNumber evidence="8">4.2.1.2</ecNumber>
    </submittedName>
</protein>
<dbReference type="EC" id="4.2.1.2" evidence="8"/>
<proteinExistence type="inferred from homology"/>
<keyword evidence="5" id="KW-0411">Iron-sulfur</keyword>
<evidence type="ECO:0000256" key="4">
    <source>
        <dbReference type="ARBA" id="ARBA00023004"/>
    </source>
</evidence>